<evidence type="ECO:0000256" key="4">
    <source>
        <dbReference type="ARBA" id="ARBA00022679"/>
    </source>
</evidence>
<evidence type="ECO:0000256" key="1">
    <source>
        <dbReference type="ARBA" id="ARBA00005190"/>
    </source>
</evidence>
<evidence type="ECO:0000256" key="3">
    <source>
        <dbReference type="ARBA" id="ARBA00012099"/>
    </source>
</evidence>
<comment type="catalytic activity">
    <reaction evidence="10">
        <text>glycerol + ATP = sn-glycerol 3-phosphate + ADP + H(+)</text>
        <dbReference type="Rhea" id="RHEA:21644"/>
        <dbReference type="ChEBI" id="CHEBI:15378"/>
        <dbReference type="ChEBI" id="CHEBI:17754"/>
        <dbReference type="ChEBI" id="CHEBI:30616"/>
        <dbReference type="ChEBI" id="CHEBI:57597"/>
        <dbReference type="ChEBI" id="CHEBI:456216"/>
        <dbReference type="EC" id="2.7.1.30"/>
    </reaction>
</comment>
<dbReference type="CDD" id="cd07769">
    <property type="entry name" value="ASKHA_NBD_FGGY_GK"/>
    <property type="match status" value="1"/>
</dbReference>
<dbReference type="NCBIfam" id="NF000756">
    <property type="entry name" value="PRK00047.1"/>
    <property type="match status" value="1"/>
</dbReference>
<dbReference type="PANTHER" id="PTHR10196">
    <property type="entry name" value="SUGAR KINASE"/>
    <property type="match status" value="1"/>
</dbReference>
<dbReference type="EMBL" id="JAFBDQ010000009">
    <property type="protein sequence ID" value="MBM7557156.1"/>
    <property type="molecule type" value="Genomic_DNA"/>
</dbReference>
<evidence type="ECO:0000256" key="5">
    <source>
        <dbReference type="ARBA" id="ARBA00022741"/>
    </source>
</evidence>
<dbReference type="InterPro" id="IPR000577">
    <property type="entry name" value="Carb_kinase_FGGY"/>
</dbReference>
<dbReference type="InterPro" id="IPR018485">
    <property type="entry name" value="FGGY_C"/>
</dbReference>
<dbReference type="SUPFAM" id="SSF53067">
    <property type="entry name" value="Actin-like ATPase domain"/>
    <property type="match status" value="2"/>
</dbReference>
<name>A0A938XVP5_9FIRM</name>
<evidence type="ECO:0000256" key="11">
    <source>
        <dbReference type="ARBA" id="ARBA00054633"/>
    </source>
</evidence>
<keyword evidence="6 13" id="KW-0418">Kinase</keyword>
<keyword evidence="4 13" id="KW-0808">Transferase</keyword>
<dbReference type="RefSeq" id="WP_239551066.1">
    <property type="nucleotide sequence ID" value="NZ_JAFBDQ010000009.1"/>
</dbReference>
<comment type="similarity">
    <text evidence="2 13">Belongs to the FGGY kinase family.</text>
</comment>
<dbReference type="Pfam" id="PF00370">
    <property type="entry name" value="FGGY_N"/>
    <property type="match status" value="1"/>
</dbReference>
<evidence type="ECO:0000256" key="6">
    <source>
        <dbReference type="ARBA" id="ARBA00022777"/>
    </source>
</evidence>
<evidence type="ECO:0000313" key="16">
    <source>
        <dbReference type="EMBL" id="MBM7557156.1"/>
    </source>
</evidence>
<feature type="domain" description="Carbohydrate kinase FGGY C-terminal" evidence="15">
    <location>
        <begin position="261"/>
        <end position="446"/>
    </location>
</feature>
<dbReference type="PANTHER" id="PTHR10196:SF69">
    <property type="entry name" value="GLYCEROL KINASE"/>
    <property type="match status" value="1"/>
</dbReference>
<dbReference type="InterPro" id="IPR005999">
    <property type="entry name" value="Glycerol_kin"/>
</dbReference>
<dbReference type="Proteomes" id="UP000774000">
    <property type="component" value="Unassembled WGS sequence"/>
</dbReference>
<dbReference type="FunFam" id="3.30.420.40:FF:000008">
    <property type="entry name" value="Glycerol kinase"/>
    <property type="match status" value="1"/>
</dbReference>
<dbReference type="InterPro" id="IPR018483">
    <property type="entry name" value="Carb_kinase_FGGY_CS"/>
</dbReference>
<gene>
    <name evidence="16" type="ORF">JOC47_002010</name>
</gene>
<dbReference type="GO" id="GO:0019563">
    <property type="term" value="P:glycerol catabolic process"/>
    <property type="evidence" value="ECO:0007669"/>
    <property type="project" value="TreeGrafter"/>
</dbReference>
<dbReference type="GO" id="GO:0005829">
    <property type="term" value="C:cytosol"/>
    <property type="evidence" value="ECO:0007669"/>
    <property type="project" value="TreeGrafter"/>
</dbReference>
<evidence type="ECO:0000256" key="2">
    <source>
        <dbReference type="ARBA" id="ARBA00009156"/>
    </source>
</evidence>
<sequence length="492" mass="54678">MEEFMLAIEQNTSKSKAVLLDRTGEKVSSASKEVETINPKSAWVECDPNQLWGNIIGVIADALAKSDVDSEQIAGIGIANQRETTIVWDVETGEAIYNAISWQDKRTNNICKELKERGLGDKIKEKTGLMIGTYFSAPKIEWILDNVEGAKKKAKEGKLRFGTIDSWLIWKLSGGNLHITDYTNASRTMLYNINELNWDSELLDIFSIPKTMLPEVKSSSEVYGTTASHHFFGHNIPIAAAVGDRQASVFGHGCFEPGIAKSSYGQGGFVLMNTGSKLVKSNNGLLTTIALAKDGEINYALEGSIFTAQSALEWLKDEMNLIEGITDAEYFANKVTDTDGVYFVPSFNGLAAPYWDLDAQGTIVGLTRGTNKNHIIRAVLEGIAYRTRDIIEVMEQDSKICLEKLKVDCIFGQDFLVPFQANILGCNIEYNEIDTTTIGVGYLAGLAVDYWQNKEEILDSCGSDYRFEPEMTEKVRNKLYKRWEKAISKARI</sequence>
<protein>
    <recommendedName>
        <fullName evidence="3">glycerol kinase</fullName>
        <ecNumber evidence="3">2.7.1.30</ecNumber>
    </recommendedName>
    <alternativeName>
        <fullName evidence="9">ATP:glycerol 3-phosphotransferase</fullName>
    </alternativeName>
</protein>
<comment type="subunit">
    <text evidence="12">Homotetramer and homodimer (in equilibrium).</text>
</comment>
<keyword evidence="17" id="KW-1185">Reference proteome</keyword>
<dbReference type="NCBIfam" id="TIGR01311">
    <property type="entry name" value="glycerol_kin"/>
    <property type="match status" value="1"/>
</dbReference>
<keyword evidence="5" id="KW-0547">Nucleotide-binding</keyword>
<dbReference type="PIRSF" id="PIRSF000538">
    <property type="entry name" value="GlpK"/>
    <property type="match status" value="1"/>
</dbReference>
<proteinExistence type="inferred from homology"/>
<feature type="domain" description="Carbohydrate kinase FGGY N-terminal" evidence="14">
    <location>
        <begin position="5"/>
        <end position="251"/>
    </location>
</feature>
<keyword evidence="8" id="KW-0067">ATP-binding</keyword>
<evidence type="ECO:0000256" key="7">
    <source>
        <dbReference type="ARBA" id="ARBA00022798"/>
    </source>
</evidence>
<dbReference type="Pfam" id="PF02782">
    <property type="entry name" value="FGGY_C"/>
    <property type="match status" value="1"/>
</dbReference>
<organism evidence="16 17">
    <name type="scientific">Halanaerobacter jeridensis</name>
    <dbReference type="NCBI Taxonomy" id="706427"/>
    <lineage>
        <taxon>Bacteria</taxon>
        <taxon>Bacillati</taxon>
        <taxon>Bacillota</taxon>
        <taxon>Clostridia</taxon>
        <taxon>Halanaerobiales</taxon>
        <taxon>Halobacteroidaceae</taxon>
        <taxon>Halanaerobacter</taxon>
    </lineage>
</organism>
<dbReference type="InterPro" id="IPR018484">
    <property type="entry name" value="FGGY_N"/>
</dbReference>
<dbReference type="Gene3D" id="3.30.420.40">
    <property type="match status" value="2"/>
</dbReference>
<evidence type="ECO:0000256" key="8">
    <source>
        <dbReference type="ARBA" id="ARBA00022840"/>
    </source>
</evidence>
<evidence type="ECO:0000256" key="12">
    <source>
        <dbReference type="ARBA" id="ARBA00063665"/>
    </source>
</evidence>
<comment type="pathway">
    <text evidence="1">Polyol metabolism; glycerol degradation via glycerol kinase pathway; sn-glycerol 3-phosphate from glycerol: step 1/1.</text>
</comment>
<dbReference type="EC" id="2.7.1.30" evidence="3"/>
<dbReference type="GO" id="GO:0005524">
    <property type="term" value="F:ATP binding"/>
    <property type="evidence" value="ECO:0007669"/>
    <property type="project" value="UniProtKB-KW"/>
</dbReference>
<dbReference type="InterPro" id="IPR043129">
    <property type="entry name" value="ATPase_NBD"/>
</dbReference>
<dbReference type="PROSITE" id="PS00445">
    <property type="entry name" value="FGGY_KINASES_2"/>
    <property type="match status" value="1"/>
</dbReference>
<comment type="caution">
    <text evidence="16">The sequence shown here is derived from an EMBL/GenBank/DDBJ whole genome shotgun (WGS) entry which is preliminary data.</text>
</comment>
<evidence type="ECO:0000259" key="15">
    <source>
        <dbReference type="Pfam" id="PF02782"/>
    </source>
</evidence>
<dbReference type="GO" id="GO:0004370">
    <property type="term" value="F:glycerol kinase activity"/>
    <property type="evidence" value="ECO:0007669"/>
    <property type="project" value="UniProtKB-EC"/>
</dbReference>
<dbReference type="AlphaFoldDB" id="A0A938XVP5"/>
<evidence type="ECO:0000256" key="9">
    <source>
        <dbReference type="ARBA" id="ARBA00043149"/>
    </source>
</evidence>
<dbReference type="GO" id="GO:0006072">
    <property type="term" value="P:glycerol-3-phosphate metabolic process"/>
    <property type="evidence" value="ECO:0007669"/>
    <property type="project" value="InterPro"/>
</dbReference>
<evidence type="ECO:0000256" key="13">
    <source>
        <dbReference type="RuleBase" id="RU003733"/>
    </source>
</evidence>
<evidence type="ECO:0000313" key="17">
    <source>
        <dbReference type="Proteomes" id="UP000774000"/>
    </source>
</evidence>
<accession>A0A938XVP5</accession>
<dbReference type="PROSITE" id="PS00933">
    <property type="entry name" value="FGGY_KINASES_1"/>
    <property type="match status" value="1"/>
</dbReference>
<reference evidence="16" key="1">
    <citation type="submission" date="2021-01" db="EMBL/GenBank/DDBJ databases">
        <title>Genomic Encyclopedia of Type Strains, Phase IV (KMG-IV): sequencing the most valuable type-strain genomes for metagenomic binning, comparative biology and taxonomic classification.</title>
        <authorList>
            <person name="Goeker M."/>
        </authorList>
    </citation>
    <scope>NUCLEOTIDE SEQUENCE</scope>
    <source>
        <strain evidence="16">DSM 23230</strain>
    </source>
</reference>
<evidence type="ECO:0000256" key="10">
    <source>
        <dbReference type="ARBA" id="ARBA00052101"/>
    </source>
</evidence>
<dbReference type="FunFam" id="3.30.420.40:FF:000007">
    <property type="entry name" value="Glycerol kinase"/>
    <property type="match status" value="1"/>
</dbReference>
<keyword evidence="7" id="KW-0319">Glycerol metabolism</keyword>
<evidence type="ECO:0000259" key="14">
    <source>
        <dbReference type="Pfam" id="PF00370"/>
    </source>
</evidence>
<comment type="function">
    <text evidence="11">Key enzyme in the regulation of glycerol uptake and metabolism. Catalyzes the phosphorylation of glycerol to yield sn-glycerol 3-phosphate.</text>
</comment>